<reference evidence="1" key="1">
    <citation type="submission" date="2022-02" db="EMBL/GenBank/DDBJ databases">
        <title>Plant Genome Project.</title>
        <authorList>
            <person name="Zhang R.-G."/>
        </authorList>
    </citation>
    <scope>NUCLEOTIDE SEQUENCE</scope>
    <source>
        <strain evidence="1">AT1</strain>
    </source>
</reference>
<dbReference type="Proteomes" id="UP001062846">
    <property type="component" value="Chromosome 1"/>
</dbReference>
<evidence type="ECO:0000313" key="2">
    <source>
        <dbReference type="Proteomes" id="UP001062846"/>
    </source>
</evidence>
<protein>
    <submittedName>
        <fullName evidence="1">Uncharacterized protein</fullName>
    </submittedName>
</protein>
<dbReference type="EMBL" id="CM046388">
    <property type="protein sequence ID" value="KAI8574030.1"/>
    <property type="molecule type" value="Genomic_DNA"/>
</dbReference>
<sequence length="347" mass="39128">MKMMSPSIDTPSYYDSYPPLLRPNNNPIHDLNQDLDNPIPNPNPDPIPVIDFQNIDNDAISEACRNWGVFRLVNHGIPDALLNQLRGRAEEAFSLPFDSKHALKSCTAMAYFWGTPALTPTGETVERGPTPPADVKWLEGFNVLLNQLSQQLQVEDPVLDNFRLVLDEYGRHQSRLATTIFKAMAENLNLDQNLYESYLSPSTASMRIYRYLKCPLPVWGLNAHTDSTVLTVLTHDEVGGFQVCKGDDEWIDVEPIPNTLVLILGDLIQAMSDDKYKSVKHRVKANKYKERISVGYFVFSAIDAVIQSSKYKPFTYADFRAGVQQDLKTIGYKKVGLGHFKLTHASH</sequence>
<name>A0ACC0Q8G7_RHOML</name>
<organism evidence="1 2">
    <name type="scientific">Rhododendron molle</name>
    <name type="common">Chinese azalea</name>
    <name type="synonym">Azalea mollis</name>
    <dbReference type="NCBI Taxonomy" id="49168"/>
    <lineage>
        <taxon>Eukaryota</taxon>
        <taxon>Viridiplantae</taxon>
        <taxon>Streptophyta</taxon>
        <taxon>Embryophyta</taxon>
        <taxon>Tracheophyta</taxon>
        <taxon>Spermatophyta</taxon>
        <taxon>Magnoliopsida</taxon>
        <taxon>eudicotyledons</taxon>
        <taxon>Gunneridae</taxon>
        <taxon>Pentapetalae</taxon>
        <taxon>asterids</taxon>
        <taxon>Ericales</taxon>
        <taxon>Ericaceae</taxon>
        <taxon>Ericoideae</taxon>
        <taxon>Rhodoreae</taxon>
        <taxon>Rhododendron</taxon>
    </lineage>
</organism>
<keyword evidence="2" id="KW-1185">Reference proteome</keyword>
<accession>A0ACC0Q8G7</accession>
<gene>
    <name evidence="1" type="ORF">RHMOL_Rhmol01G0322300</name>
</gene>
<proteinExistence type="predicted"/>
<comment type="caution">
    <text evidence="1">The sequence shown here is derived from an EMBL/GenBank/DDBJ whole genome shotgun (WGS) entry which is preliminary data.</text>
</comment>
<evidence type="ECO:0000313" key="1">
    <source>
        <dbReference type="EMBL" id="KAI8574030.1"/>
    </source>
</evidence>